<dbReference type="InterPro" id="IPR015943">
    <property type="entry name" value="WD40/YVTN_repeat-like_dom_sf"/>
</dbReference>
<dbReference type="RefSeq" id="XP_040674209.1">
    <property type="nucleotide sequence ID" value="XM_040818665.1"/>
</dbReference>
<dbReference type="SUPFAM" id="SSF50939">
    <property type="entry name" value="Sialidases"/>
    <property type="match status" value="1"/>
</dbReference>
<dbReference type="GO" id="GO:0016020">
    <property type="term" value="C:membrane"/>
    <property type="evidence" value="ECO:0007669"/>
    <property type="project" value="InterPro"/>
</dbReference>
<keyword evidence="6 20" id="KW-0812">Transmembrane</keyword>
<comment type="function">
    <text evidence="15">Functions as a sorting receptor in the Golgi compartment required for the intracellular sorting and delivery of soluble vacuolar proteins, like carboxypeptidase Y (CPY) and proteinase A. Executes multiple rounds of sorting by cycling between the late Golgi and a prevacuolar endosome-like compartment.</text>
</comment>
<evidence type="ECO:0000256" key="16">
    <source>
        <dbReference type="ARBA" id="ARBA00031250"/>
    </source>
</evidence>
<dbReference type="GO" id="GO:0005829">
    <property type="term" value="C:cytosol"/>
    <property type="evidence" value="ECO:0007669"/>
    <property type="project" value="GOC"/>
</dbReference>
<evidence type="ECO:0000313" key="23">
    <source>
        <dbReference type="EMBL" id="OJJ08447.1"/>
    </source>
</evidence>
<feature type="signal peptide" evidence="21">
    <location>
        <begin position="1"/>
        <end position="23"/>
    </location>
</feature>
<evidence type="ECO:0000256" key="12">
    <source>
        <dbReference type="ARBA" id="ARBA00023136"/>
    </source>
</evidence>
<keyword evidence="5" id="KW-0813">Transport</keyword>
<evidence type="ECO:0000256" key="15">
    <source>
        <dbReference type="ARBA" id="ARBA00025569"/>
    </source>
</evidence>
<dbReference type="FunFam" id="2.10.70.80:FF:000001">
    <property type="entry name" value="Sortilin-related VPS10 domain-containing receptor 1"/>
    <property type="match status" value="1"/>
</dbReference>
<dbReference type="FunFam" id="2.130.10.10:FF:000676">
    <property type="entry name" value="Sortilin"/>
    <property type="match status" value="1"/>
</dbReference>
<evidence type="ECO:0000256" key="4">
    <source>
        <dbReference type="ARBA" id="ARBA00015369"/>
    </source>
</evidence>
<keyword evidence="13" id="KW-0675">Receptor</keyword>
<evidence type="ECO:0000256" key="17">
    <source>
        <dbReference type="ARBA" id="ARBA00031354"/>
    </source>
</evidence>
<dbReference type="STRING" id="1036611.A0A1L9Q3V7"/>
<evidence type="ECO:0000256" key="20">
    <source>
        <dbReference type="SAM" id="Phobius"/>
    </source>
</evidence>
<dbReference type="SMART" id="SM00602">
    <property type="entry name" value="VPS10"/>
    <property type="match status" value="2"/>
</dbReference>
<evidence type="ECO:0000256" key="21">
    <source>
        <dbReference type="SAM" id="SignalP"/>
    </source>
</evidence>
<evidence type="ECO:0000256" key="18">
    <source>
        <dbReference type="ARBA" id="ARBA00031902"/>
    </source>
</evidence>
<evidence type="ECO:0000256" key="6">
    <source>
        <dbReference type="ARBA" id="ARBA00022692"/>
    </source>
</evidence>
<protein>
    <recommendedName>
        <fullName evidence="4">Vacuolar protein sorting/targeting protein 10</fullName>
    </recommendedName>
    <alternativeName>
        <fullName evidence="17">Carboxypeptidase Y receptor</fullName>
    </alternativeName>
    <alternativeName>
        <fullName evidence="16 18">Sortilin VPS10</fullName>
    </alternativeName>
</protein>
<dbReference type="Gene3D" id="3.30.60.270">
    <property type="match status" value="2"/>
</dbReference>
<evidence type="ECO:0000256" key="11">
    <source>
        <dbReference type="ARBA" id="ARBA00023034"/>
    </source>
</evidence>
<dbReference type="OrthoDB" id="443634at2759"/>
<dbReference type="PANTHER" id="PTHR12106:SF27">
    <property type="entry name" value="SORTILIN-RELATED RECEPTOR"/>
    <property type="match status" value="1"/>
</dbReference>
<organism evidence="23 24">
    <name type="scientific">Aspergillus versicolor CBS 583.65</name>
    <dbReference type="NCBI Taxonomy" id="1036611"/>
    <lineage>
        <taxon>Eukaryota</taxon>
        <taxon>Fungi</taxon>
        <taxon>Dikarya</taxon>
        <taxon>Ascomycota</taxon>
        <taxon>Pezizomycotina</taxon>
        <taxon>Eurotiomycetes</taxon>
        <taxon>Eurotiomycetidae</taxon>
        <taxon>Eurotiales</taxon>
        <taxon>Aspergillaceae</taxon>
        <taxon>Aspergillus</taxon>
        <taxon>Aspergillus subgen. Nidulantes</taxon>
    </lineage>
</organism>
<evidence type="ECO:0000256" key="2">
    <source>
        <dbReference type="ARBA" id="ARBA00004488"/>
    </source>
</evidence>
<proteinExistence type="inferred from homology"/>
<dbReference type="Gene3D" id="2.130.10.10">
    <property type="entry name" value="YVTN repeat-like/Quinoprotein amine dehydrogenase"/>
    <property type="match status" value="2"/>
</dbReference>
<keyword evidence="9" id="KW-0653">Protein transport</keyword>
<dbReference type="InterPro" id="IPR006581">
    <property type="entry name" value="VPS10"/>
</dbReference>
<keyword evidence="12 20" id="KW-0472">Membrane</keyword>
<dbReference type="Proteomes" id="UP000184073">
    <property type="component" value="Unassembled WGS sequence"/>
</dbReference>
<evidence type="ECO:0000256" key="5">
    <source>
        <dbReference type="ARBA" id="ARBA00022448"/>
    </source>
</evidence>
<name>A0A1L9Q3V7_ASPVE</name>
<dbReference type="Pfam" id="PF15902">
    <property type="entry name" value="Sortilin-Vps10"/>
    <property type="match status" value="2"/>
</dbReference>
<evidence type="ECO:0000256" key="10">
    <source>
        <dbReference type="ARBA" id="ARBA00022989"/>
    </source>
</evidence>
<evidence type="ECO:0000256" key="9">
    <source>
        <dbReference type="ARBA" id="ARBA00022927"/>
    </source>
</evidence>
<feature type="transmembrane region" description="Helical" evidence="20">
    <location>
        <begin position="1342"/>
        <end position="1363"/>
    </location>
</feature>
<dbReference type="InterPro" id="IPR036278">
    <property type="entry name" value="Sialidase_sf"/>
</dbReference>
<keyword evidence="14" id="KW-0325">Glycoprotein</keyword>
<accession>A0A1L9Q3V7</accession>
<comment type="subcellular location">
    <subcellularLocation>
        <location evidence="1">Golgi apparatus</location>
        <location evidence="1">trans-Golgi network membrane</location>
        <topology evidence="1">Multi-pass membrane protein</topology>
    </subcellularLocation>
    <subcellularLocation>
        <location evidence="2">Prevacuolar compartment membrane</location>
        <topology evidence="2">Multi-pass membrane protein</topology>
    </subcellularLocation>
</comment>
<keyword evidence="7 21" id="KW-0732">Signal</keyword>
<dbReference type="PANTHER" id="PTHR12106">
    <property type="entry name" value="SORTILIN RELATED"/>
    <property type="match status" value="1"/>
</dbReference>
<keyword evidence="11" id="KW-0333">Golgi apparatus</keyword>
<feature type="region of interest" description="Disordered" evidence="19">
    <location>
        <begin position="1310"/>
        <end position="1332"/>
    </location>
</feature>
<keyword evidence="10 20" id="KW-1133">Transmembrane helix</keyword>
<dbReference type="GO" id="GO:0006896">
    <property type="term" value="P:Golgi to vacuole transport"/>
    <property type="evidence" value="ECO:0007669"/>
    <property type="project" value="TreeGrafter"/>
</dbReference>
<keyword evidence="24" id="KW-1185">Reference proteome</keyword>
<dbReference type="InterPro" id="IPR031777">
    <property type="entry name" value="Sortilin_C"/>
</dbReference>
<evidence type="ECO:0000256" key="13">
    <source>
        <dbReference type="ARBA" id="ARBA00023170"/>
    </source>
</evidence>
<evidence type="ECO:0000256" key="19">
    <source>
        <dbReference type="SAM" id="MobiDB-lite"/>
    </source>
</evidence>
<feature type="domain" description="VPS10" evidence="22">
    <location>
        <begin position="49"/>
        <end position="663"/>
    </location>
</feature>
<dbReference type="GeneID" id="63734176"/>
<reference evidence="24" key="1">
    <citation type="journal article" date="2017" name="Genome Biol.">
        <title>Comparative genomics reveals high biological diversity and specific adaptations in the industrially and medically important fungal genus Aspergillus.</title>
        <authorList>
            <person name="de Vries R.P."/>
            <person name="Riley R."/>
            <person name="Wiebenga A."/>
            <person name="Aguilar-Osorio G."/>
            <person name="Amillis S."/>
            <person name="Uchima C.A."/>
            <person name="Anderluh G."/>
            <person name="Asadollahi M."/>
            <person name="Askin M."/>
            <person name="Barry K."/>
            <person name="Battaglia E."/>
            <person name="Bayram O."/>
            <person name="Benocci T."/>
            <person name="Braus-Stromeyer S.A."/>
            <person name="Caldana C."/>
            <person name="Canovas D."/>
            <person name="Cerqueira G.C."/>
            <person name="Chen F."/>
            <person name="Chen W."/>
            <person name="Choi C."/>
            <person name="Clum A."/>
            <person name="Dos Santos R.A."/>
            <person name="Damasio A.R."/>
            <person name="Diallinas G."/>
            <person name="Emri T."/>
            <person name="Fekete E."/>
            <person name="Flipphi M."/>
            <person name="Freyberg S."/>
            <person name="Gallo A."/>
            <person name="Gournas C."/>
            <person name="Habgood R."/>
            <person name="Hainaut M."/>
            <person name="Harispe M.L."/>
            <person name="Henrissat B."/>
            <person name="Hilden K.S."/>
            <person name="Hope R."/>
            <person name="Hossain A."/>
            <person name="Karabika E."/>
            <person name="Karaffa L."/>
            <person name="Karanyi Z."/>
            <person name="Krasevec N."/>
            <person name="Kuo A."/>
            <person name="Kusch H."/>
            <person name="LaButti K."/>
            <person name="Lagendijk E.L."/>
            <person name="Lapidus A."/>
            <person name="Levasseur A."/>
            <person name="Lindquist E."/>
            <person name="Lipzen A."/>
            <person name="Logrieco A.F."/>
            <person name="MacCabe A."/>
            <person name="Maekelae M.R."/>
            <person name="Malavazi I."/>
            <person name="Melin P."/>
            <person name="Meyer V."/>
            <person name="Mielnichuk N."/>
            <person name="Miskei M."/>
            <person name="Molnar A.P."/>
            <person name="Mule G."/>
            <person name="Ngan C.Y."/>
            <person name="Orejas M."/>
            <person name="Orosz E."/>
            <person name="Ouedraogo J.P."/>
            <person name="Overkamp K.M."/>
            <person name="Park H.-S."/>
            <person name="Perrone G."/>
            <person name="Piumi F."/>
            <person name="Punt P.J."/>
            <person name="Ram A.F."/>
            <person name="Ramon A."/>
            <person name="Rauscher S."/>
            <person name="Record E."/>
            <person name="Riano-Pachon D.M."/>
            <person name="Robert V."/>
            <person name="Roehrig J."/>
            <person name="Ruller R."/>
            <person name="Salamov A."/>
            <person name="Salih N.S."/>
            <person name="Samson R.A."/>
            <person name="Sandor E."/>
            <person name="Sanguinetti M."/>
            <person name="Schuetze T."/>
            <person name="Sepcic K."/>
            <person name="Shelest E."/>
            <person name="Sherlock G."/>
            <person name="Sophianopoulou V."/>
            <person name="Squina F.M."/>
            <person name="Sun H."/>
            <person name="Susca A."/>
            <person name="Todd R.B."/>
            <person name="Tsang A."/>
            <person name="Unkles S.E."/>
            <person name="van de Wiele N."/>
            <person name="van Rossen-Uffink D."/>
            <person name="Oliveira J.V."/>
            <person name="Vesth T.C."/>
            <person name="Visser J."/>
            <person name="Yu J.-H."/>
            <person name="Zhou M."/>
            <person name="Andersen M.R."/>
            <person name="Archer D.B."/>
            <person name="Baker S.E."/>
            <person name="Benoit I."/>
            <person name="Brakhage A.A."/>
            <person name="Braus G.H."/>
            <person name="Fischer R."/>
            <person name="Frisvad J.C."/>
            <person name="Goldman G.H."/>
            <person name="Houbraken J."/>
            <person name="Oakley B."/>
            <person name="Pocsi I."/>
            <person name="Scazzocchio C."/>
            <person name="Seiboth B."/>
            <person name="vanKuyk P.A."/>
            <person name="Wortman J."/>
            <person name="Dyer P.S."/>
            <person name="Grigoriev I.V."/>
        </authorList>
    </citation>
    <scope>NUCLEOTIDE SEQUENCE [LARGE SCALE GENOMIC DNA]</scope>
    <source>
        <strain evidence="24">CBS 583.65</strain>
    </source>
</reference>
<evidence type="ECO:0000256" key="8">
    <source>
        <dbReference type="ARBA" id="ARBA00022737"/>
    </source>
</evidence>
<dbReference type="VEuPathDB" id="FungiDB:ASPVEDRAFT_89665"/>
<sequence length="1474" mass="165000">MISRWIRLLGCLILALLLPPTIAKKEKPGISSYKLHAESDNMFYFEKSDTILLSLKNGELLRSFDAGENWEQIEDDGMKHGVISIHQHPFDDDKAYAVGQDGKHWVTTDKAKTWKSFTVPDTVDSSNRHFSFHGRNSSKVILETKPCISCAFRSYYTTDDFGTLNVLTESTGGCYWAVGNPQFAADSDVPKNIEKRTICVVPGLKASSKFSFRLVYSDDYFNNPGIEVKLQDGRPVSGVSAIAQVKRFIVAAVDSQGTTERALYVTVDTEKWHRAEFGDHRLEEDAYTVLESTDYSLQVDVRTNAHHGMGALFTSNSDGTYFTRNIENTNSGPRGYVDFEKIAAIQGIVLVNTVKNPKEVETGSRKEVISKISFDDGRTFQPLKVDGETLHLHSVNSNSNSGRVFSSPAPGLVMGVGNTGDHLGAYSEGNLYVSDDAGLTWRLALKGPHKYEFGDQGSVLMAISDKAKVKKIQYSLDHGKEWKSVDLPHEVDAEMPDTIVTTTPDSTSLKFIFLGHSKEGFFVYAIDFNDLHERKCEDDDFDPHWPARLDENGDPDCLMGHKQFFRRRKASADCFVAEAFNNSMSKFEPCKCTAEDFECEYMRNEDGKGCSPPKSLTPPEGKCTSPSDTFLGPSGWRLIPGDACDSKDGVNLDKDIEIPCKEANGGTKRKGIISTPNSFSSGMRAYYYLERQVSNLGEDETVMMLSSQHELFVSHDHGKSWRQELKDAKVIGIARHHYNSDTAYILTDSEKAFYTINRGETFRPFKARTPPTHEDSPVLRFHPSKRDWLIWVGRDDDDSQTGCHSNAYFSDDRGDTWKLIRYCAKKCEFEYRENRPDSKFLIFCEQYEGENENNRLQLKSTTDESITEWRLVDEEVVNYVTRAEYIIVASRNPENGALKARVSVDGTTFADLKFPPNIVPTEDLYTVLDTSEHAIFLYVQGNNMTGSQYGSIVKSNSNGTTYALSLDAVNQNHNGNVDFERMQAMEGVIVANIVSNTEELQSGVSKKLRTMITHNDGGEWTLLAPPLKDADGEEFSCSVVEGKGTNSCALHLHGYTERVDLRDTFSSGSAIGLMMGQGNVGDHLTSEDEADTFMTHDGGISWKPVKKGRYMWEYGDSGSVIVIVPEQEPTKVLHYSTDEGAIWHDHVFSDEEIEIIDISTLPSDTSKNFIIWGANSGGLITINIDFSGLYNRDCEFDNGEEVSDDYQLWNPKHPFQEYNCLFGHVSQYRRKKTSAECWNNWRGPHLHSIERNCSCTKADFECDYNYEPQNGGICRLVPGLEPQDPTAFCQAHPEEVEFWEVTGYRRIPQTTCEGGNEMDRRKSRPCPGKQEEYDKKHGVSGIGLFFAIVTPIMVAGGAGYYIYTIWDGKFGQIRLGESPTGSQGLLSRDSVLITIPITIIAAVVAVAKTLPLLATSLWRSASGFMRIARGRNYQRPYASRGSFAARRGDYSSVVDDEDELLGVEDFDGDDDDEL</sequence>
<comment type="similarity">
    <text evidence="3">Belongs to the VPS10-related sortilin family.</text>
</comment>
<dbReference type="Pfam" id="PF15901">
    <property type="entry name" value="Sortilin_C"/>
    <property type="match status" value="2"/>
</dbReference>
<keyword evidence="8" id="KW-0677">Repeat</keyword>
<evidence type="ECO:0000256" key="1">
    <source>
        <dbReference type="ARBA" id="ARBA00004166"/>
    </source>
</evidence>
<evidence type="ECO:0000256" key="3">
    <source>
        <dbReference type="ARBA" id="ARBA00008251"/>
    </source>
</evidence>
<evidence type="ECO:0000313" key="24">
    <source>
        <dbReference type="Proteomes" id="UP000184073"/>
    </source>
</evidence>
<feature type="transmembrane region" description="Helical" evidence="20">
    <location>
        <begin position="1391"/>
        <end position="1414"/>
    </location>
</feature>
<gene>
    <name evidence="23" type="ORF">ASPVEDRAFT_89665</name>
</gene>
<dbReference type="GO" id="GO:0006895">
    <property type="term" value="P:Golgi to endosome transport"/>
    <property type="evidence" value="ECO:0007669"/>
    <property type="project" value="TreeGrafter"/>
</dbReference>
<dbReference type="InterPro" id="IPR031778">
    <property type="entry name" value="Sortilin_N"/>
</dbReference>
<dbReference type="Gene3D" id="2.10.70.80">
    <property type="match status" value="2"/>
</dbReference>
<feature type="chain" id="PRO_5013245243" description="Vacuolar protein sorting/targeting protein 10" evidence="21">
    <location>
        <begin position="24"/>
        <end position="1474"/>
    </location>
</feature>
<dbReference type="InterPro" id="IPR050310">
    <property type="entry name" value="VPS10-sortilin"/>
</dbReference>
<dbReference type="CDD" id="cd15482">
    <property type="entry name" value="Sialidase_non-viral"/>
    <property type="match status" value="2"/>
</dbReference>
<evidence type="ECO:0000259" key="22">
    <source>
        <dbReference type="SMART" id="SM00602"/>
    </source>
</evidence>
<dbReference type="GO" id="GO:0006623">
    <property type="term" value="P:protein targeting to vacuole"/>
    <property type="evidence" value="ECO:0007669"/>
    <property type="project" value="TreeGrafter"/>
</dbReference>
<dbReference type="SUPFAM" id="SSF110296">
    <property type="entry name" value="Oligoxyloglucan reducing end-specific cellobiohydrolase"/>
    <property type="match status" value="2"/>
</dbReference>
<evidence type="ECO:0000256" key="7">
    <source>
        <dbReference type="ARBA" id="ARBA00022729"/>
    </source>
</evidence>
<dbReference type="EMBL" id="KV878139">
    <property type="protein sequence ID" value="OJJ08447.1"/>
    <property type="molecule type" value="Genomic_DNA"/>
</dbReference>
<feature type="domain" description="VPS10" evidence="22">
    <location>
        <begin position="700"/>
        <end position="1331"/>
    </location>
</feature>
<dbReference type="GO" id="GO:0005794">
    <property type="term" value="C:Golgi apparatus"/>
    <property type="evidence" value="ECO:0007669"/>
    <property type="project" value="UniProtKB-SubCell"/>
</dbReference>
<evidence type="ECO:0000256" key="14">
    <source>
        <dbReference type="ARBA" id="ARBA00023180"/>
    </source>
</evidence>
<dbReference type="FunFam" id="3.30.60.270:FF:000005">
    <property type="entry name" value="Sortilin"/>
    <property type="match status" value="2"/>
</dbReference>